<dbReference type="PANTHER" id="PTHR11468">
    <property type="entry name" value="GLYCOGEN PHOSPHORYLASE"/>
    <property type="match status" value="1"/>
</dbReference>
<evidence type="ECO:0000313" key="12">
    <source>
        <dbReference type="EMBL" id="OKH50586.1"/>
    </source>
</evidence>
<evidence type="ECO:0000256" key="3">
    <source>
        <dbReference type="ARBA" id="ARBA00006047"/>
    </source>
</evidence>
<protein>
    <recommendedName>
        <fullName evidence="11">Alpha-1,4 glucan phosphorylase</fullName>
        <ecNumber evidence="11">2.4.1.1</ecNumber>
    </recommendedName>
</protein>
<gene>
    <name evidence="12" type="ORF">NIES30_00300</name>
</gene>
<evidence type="ECO:0000256" key="2">
    <source>
        <dbReference type="ARBA" id="ARBA00001933"/>
    </source>
</evidence>
<comment type="caution">
    <text evidence="12">The sequence shown here is derived from an EMBL/GenBank/DDBJ whole genome shotgun (WGS) entry which is preliminary data.</text>
</comment>
<evidence type="ECO:0000256" key="6">
    <source>
        <dbReference type="ARBA" id="ARBA00022679"/>
    </source>
</evidence>
<dbReference type="GO" id="GO:0030170">
    <property type="term" value="F:pyridoxal phosphate binding"/>
    <property type="evidence" value="ECO:0007669"/>
    <property type="project" value="InterPro"/>
</dbReference>
<keyword evidence="8 11" id="KW-0119">Carbohydrate metabolism</keyword>
<comment type="function">
    <text evidence="11">Allosteric enzyme that catalyzes the rate-limiting step in glycogen catabolism, the phosphorolytic cleavage of glycogen to produce glucose-1-phosphate, and plays a central role in maintaining cellular and organismal glucose homeostasis.</text>
</comment>
<dbReference type="NCBIfam" id="TIGR02093">
    <property type="entry name" value="P_ylase"/>
    <property type="match status" value="1"/>
</dbReference>
<keyword evidence="5 11" id="KW-0328">Glycosyltransferase</keyword>
<dbReference type="FunFam" id="3.40.50.2000:FF:000005">
    <property type="entry name" value="Alpha-1,4 glucan phosphorylase"/>
    <property type="match status" value="1"/>
</dbReference>
<organism evidence="12 13">
    <name type="scientific">Phormidium tenue NIES-30</name>
    <dbReference type="NCBI Taxonomy" id="549789"/>
    <lineage>
        <taxon>Bacteria</taxon>
        <taxon>Bacillati</taxon>
        <taxon>Cyanobacteriota</taxon>
        <taxon>Cyanophyceae</taxon>
        <taxon>Oscillatoriophycideae</taxon>
        <taxon>Oscillatoriales</taxon>
        <taxon>Oscillatoriaceae</taxon>
        <taxon>Phormidium</taxon>
    </lineage>
</organism>
<name>A0A1U7JA33_9CYAN</name>
<evidence type="ECO:0000256" key="9">
    <source>
        <dbReference type="ARBA" id="ARBA00025174"/>
    </source>
</evidence>
<dbReference type="FunFam" id="3.40.50.2000:FF:000002">
    <property type="entry name" value="Alpha-1,4 glucan phosphorylase"/>
    <property type="match status" value="1"/>
</dbReference>
<evidence type="ECO:0000256" key="1">
    <source>
        <dbReference type="ARBA" id="ARBA00001275"/>
    </source>
</evidence>
<dbReference type="InterPro" id="IPR035090">
    <property type="entry name" value="Pyridoxal_P_attach_site"/>
</dbReference>
<dbReference type="GO" id="GO:0005980">
    <property type="term" value="P:glycogen catabolic process"/>
    <property type="evidence" value="ECO:0007669"/>
    <property type="project" value="TreeGrafter"/>
</dbReference>
<dbReference type="GO" id="GO:0005737">
    <property type="term" value="C:cytoplasm"/>
    <property type="evidence" value="ECO:0007669"/>
    <property type="project" value="TreeGrafter"/>
</dbReference>
<keyword evidence="13" id="KW-1185">Reference proteome</keyword>
<dbReference type="Proteomes" id="UP000185557">
    <property type="component" value="Unassembled WGS sequence"/>
</dbReference>
<dbReference type="Gene3D" id="3.40.50.2000">
    <property type="entry name" value="Glycogen Phosphorylase B"/>
    <property type="match status" value="2"/>
</dbReference>
<keyword evidence="4" id="KW-0321">Glycogen metabolism</keyword>
<dbReference type="OrthoDB" id="9760804at2"/>
<reference evidence="12 13" key="1">
    <citation type="submission" date="2016-11" db="EMBL/GenBank/DDBJ databases">
        <title>Draft Genome Sequences of Nine Cyanobacterial Strains from Diverse Habitats.</title>
        <authorList>
            <person name="Zhu T."/>
            <person name="Hou S."/>
            <person name="Lu X."/>
            <person name="Hess W.R."/>
        </authorList>
    </citation>
    <scope>NUCLEOTIDE SEQUENCE [LARGE SCALE GENOMIC DNA]</scope>
    <source>
        <strain evidence="12 13">NIES-30</strain>
    </source>
</reference>
<dbReference type="RefSeq" id="WP_073606400.1">
    <property type="nucleotide sequence ID" value="NZ_MRCG01000001.1"/>
</dbReference>
<dbReference type="STRING" id="549789.NIES30_00300"/>
<comment type="cofactor">
    <cofactor evidence="2 11">
        <name>pyridoxal 5'-phosphate</name>
        <dbReference type="ChEBI" id="CHEBI:597326"/>
    </cofactor>
</comment>
<comment type="catalytic activity">
    <reaction evidence="1 11">
        <text>[(1-&gt;4)-alpha-D-glucosyl](n) + phosphate = [(1-&gt;4)-alpha-D-glucosyl](n-1) + alpha-D-glucose 1-phosphate</text>
        <dbReference type="Rhea" id="RHEA:41732"/>
        <dbReference type="Rhea" id="RHEA-COMP:9584"/>
        <dbReference type="Rhea" id="RHEA-COMP:9586"/>
        <dbReference type="ChEBI" id="CHEBI:15444"/>
        <dbReference type="ChEBI" id="CHEBI:43474"/>
        <dbReference type="ChEBI" id="CHEBI:58601"/>
        <dbReference type="EC" id="2.4.1.1"/>
    </reaction>
</comment>
<comment type="function">
    <text evidence="9">Phosphorylase is an important allosteric enzyme in carbohydrate metabolism. Enzymes from different sources differ in their regulatory mechanisms and in their natural substrates. However, all known phosphorylases share catalytic and structural properties.</text>
</comment>
<dbReference type="PROSITE" id="PS00102">
    <property type="entry name" value="PHOSPHORYLASE"/>
    <property type="match status" value="1"/>
</dbReference>
<feature type="modified residue" description="N6-(pyridoxal phosphate)lysine" evidence="10">
    <location>
        <position position="688"/>
    </location>
</feature>
<evidence type="ECO:0000256" key="10">
    <source>
        <dbReference type="PIRSR" id="PIRSR000460-1"/>
    </source>
</evidence>
<evidence type="ECO:0000256" key="7">
    <source>
        <dbReference type="ARBA" id="ARBA00022898"/>
    </source>
</evidence>
<evidence type="ECO:0000256" key="4">
    <source>
        <dbReference type="ARBA" id="ARBA00022600"/>
    </source>
</evidence>
<evidence type="ECO:0000256" key="11">
    <source>
        <dbReference type="RuleBase" id="RU000587"/>
    </source>
</evidence>
<dbReference type="EMBL" id="MRCG01000001">
    <property type="protein sequence ID" value="OKH50586.1"/>
    <property type="molecule type" value="Genomic_DNA"/>
</dbReference>
<comment type="similarity">
    <text evidence="3 11">Belongs to the glycogen phosphorylase family.</text>
</comment>
<evidence type="ECO:0000256" key="8">
    <source>
        <dbReference type="ARBA" id="ARBA00023277"/>
    </source>
</evidence>
<keyword evidence="7 10" id="KW-0663">Pyridoxal phosphate</keyword>
<evidence type="ECO:0000256" key="5">
    <source>
        <dbReference type="ARBA" id="ARBA00022676"/>
    </source>
</evidence>
<dbReference type="Pfam" id="PF00343">
    <property type="entry name" value="Phosphorylase"/>
    <property type="match status" value="1"/>
</dbReference>
<accession>A0A1U7JA33</accession>
<proteinExistence type="inferred from homology"/>
<evidence type="ECO:0000313" key="13">
    <source>
        <dbReference type="Proteomes" id="UP000185557"/>
    </source>
</evidence>
<dbReference type="InterPro" id="IPR000811">
    <property type="entry name" value="Glyco_trans_35"/>
</dbReference>
<dbReference type="PANTHER" id="PTHR11468:SF3">
    <property type="entry name" value="GLYCOGEN PHOSPHORYLASE, LIVER FORM"/>
    <property type="match status" value="1"/>
</dbReference>
<dbReference type="GO" id="GO:0008184">
    <property type="term" value="F:glycogen phosphorylase activity"/>
    <property type="evidence" value="ECO:0007669"/>
    <property type="project" value="InterPro"/>
</dbReference>
<dbReference type="SUPFAM" id="SSF53756">
    <property type="entry name" value="UDP-Glycosyltransferase/glycogen phosphorylase"/>
    <property type="match status" value="1"/>
</dbReference>
<dbReference type="InterPro" id="IPR011833">
    <property type="entry name" value="Glycg_phsphrylas"/>
</dbReference>
<dbReference type="EC" id="2.4.1.1" evidence="11"/>
<dbReference type="CDD" id="cd04300">
    <property type="entry name" value="GT35_Glycogen_Phosphorylase"/>
    <property type="match status" value="1"/>
</dbReference>
<sequence>MAKQSIRLPESNTETEVPLSLGSAGVALDAETQVSQIQQALVNNLHWVQGKDEQFANAHDYYTALAHSVRNQLLKKRIRTAKTYAEAKAKNVYYLSAEFLMGRQLGNGLINLGMYDTMRHALADCGLDLDELLEREAEPGLGNGGLGRLAACFMDSLTTLNLPAIGYGIRYEFGIFTQLIRQGHQVEAPDKWLSYGNPWEIARPDYRVEIKFGGHTEVYKKDGDDDYQVRWIQAQTVIGIPHDVPVPGYGTDNVNLLRLWKAEAGEAFDLDAFNAGDYFGAVANKMISENITKVLYPNDETRQGKELRLQQQYFFVACSLQDIIRLHLRDHSNLGNLAEFSAIQLNDTHPAIGVAELMRLLIDEYSFEWAAAWQITQRTFGYTNHTLMPEALEKWSVDLFGKLLPRHLEIIYEINHRFLAQVKLRYPNDPDRLERLSLIEEGGERRVRMANLACVGSHAINGVAALHTELLKQEVLQDFYELWPDKFSNKTNGITPRRWLLQCNPRLAQLISETIGDSWITNLDDLKQLEAHLDDEAFRHAWQAIKQENKWSLARYIHDAVGIEVNPDSMFDVQIKRIHEYKRQLMNVLHVITLYNRMVQNPGDHVVPRTVIFGGKAAPGYAMAKLVVKLINAVADVVNNDPSVNGRLKVVFLPNYNVSQAQRLFPASDLSEQISTAGMEASGTGNMKFALNGALTIGTLDGANVEIREEVGADNFFLFGLTTEQVAACKAVGHNPWYYYDTNPELKRTLDVIASGLFSPGEPDLFLPILDSLLVDDPYMVMADFAAYVQCQEHVSRTYEDRDRWVRMAILNTARIGKFSADRTIADYAREIWKVKAVPVAGE</sequence>
<dbReference type="AlphaFoldDB" id="A0A1U7JA33"/>
<keyword evidence="6 11" id="KW-0808">Transferase</keyword>
<dbReference type="PIRSF" id="PIRSF000460">
    <property type="entry name" value="Pprylas_GlgP"/>
    <property type="match status" value="1"/>
</dbReference>